<dbReference type="PANTHER" id="PTHR14677:SF20">
    <property type="entry name" value="ZINC FINGER AN1-TYPE CONTAINING 2A-RELATED"/>
    <property type="match status" value="1"/>
</dbReference>
<accession>A0ABR3FSK1</accession>
<keyword evidence="1" id="KW-0479">Metal-binding</keyword>
<evidence type="ECO:0000256" key="2">
    <source>
        <dbReference type="ARBA" id="ARBA00022771"/>
    </source>
</evidence>
<dbReference type="InterPro" id="IPR000058">
    <property type="entry name" value="Znf_AN1"/>
</dbReference>
<name>A0ABR3FSK1_9AGAR</name>
<dbReference type="PANTHER" id="PTHR14677">
    <property type="entry name" value="ARSENITE INDUCUBLE RNA ASSOCIATED PROTEIN AIP-1-RELATED"/>
    <property type="match status" value="1"/>
</dbReference>
<evidence type="ECO:0000256" key="4">
    <source>
        <dbReference type="PROSITE-ProRule" id="PRU00449"/>
    </source>
</evidence>
<organism evidence="7 8">
    <name type="scientific">Marasmius crinis-equi</name>
    <dbReference type="NCBI Taxonomy" id="585013"/>
    <lineage>
        <taxon>Eukaryota</taxon>
        <taxon>Fungi</taxon>
        <taxon>Dikarya</taxon>
        <taxon>Basidiomycota</taxon>
        <taxon>Agaricomycotina</taxon>
        <taxon>Agaricomycetes</taxon>
        <taxon>Agaricomycetidae</taxon>
        <taxon>Agaricales</taxon>
        <taxon>Marasmiineae</taxon>
        <taxon>Marasmiaceae</taxon>
        <taxon>Marasmius</taxon>
    </lineage>
</organism>
<feature type="region of interest" description="Disordered" evidence="5">
    <location>
        <begin position="123"/>
        <end position="146"/>
    </location>
</feature>
<feature type="compositionally biased region" description="Polar residues" evidence="5">
    <location>
        <begin position="124"/>
        <end position="139"/>
    </location>
</feature>
<keyword evidence="2 4" id="KW-0863">Zinc-finger</keyword>
<dbReference type="Pfam" id="PF01428">
    <property type="entry name" value="zf-AN1"/>
    <property type="match status" value="2"/>
</dbReference>
<evidence type="ECO:0000259" key="6">
    <source>
        <dbReference type="PROSITE" id="PS51039"/>
    </source>
</evidence>
<dbReference type="Proteomes" id="UP001465976">
    <property type="component" value="Unassembled WGS sequence"/>
</dbReference>
<evidence type="ECO:0000256" key="5">
    <source>
        <dbReference type="SAM" id="MobiDB-lite"/>
    </source>
</evidence>
<proteinExistence type="predicted"/>
<evidence type="ECO:0000256" key="1">
    <source>
        <dbReference type="ARBA" id="ARBA00022723"/>
    </source>
</evidence>
<dbReference type="EMBL" id="JBAHYK010000098">
    <property type="protein sequence ID" value="KAL0578444.1"/>
    <property type="molecule type" value="Genomic_DNA"/>
</dbReference>
<evidence type="ECO:0000256" key="3">
    <source>
        <dbReference type="ARBA" id="ARBA00022833"/>
    </source>
</evidence>
<keyword evidence="8" id="KW-1185">Reference proteome</keyword>
<keyword evidence="3" id="KW-0862">Zinc</keyword>
<feature type="domain" description="AN1-type" evidence="6">
    <location>
        <begin position="5"/>
        <end position="50"/>
    </location>
</feature>
<evidence type="ECO:0000313" key="7">
    <source>
        <dbReference type="EMBL" id="KAL0578444.1"/>
    </source>
</evidence>
<dbReference type="PROSITE" id="PS51039">
    <property type="entry name" value="ZF_AN1"/>
    <property type="match status" value="1"/>
</dbReference>
<evidence type="ECO:0000313" key="8">
    <source>
        <dbReference type="Proteomes" id="UP001465976"/>
    </source>
</evidence>
<dbReference type="Gene3D" id="4.10.1110.10">
    <property type="entry name" value="AN1-like Zinc finger"/>
    <property type="match status" value="2"/>
</dbReference>
<dbReference type="InterPro" id="IPR035896">
    <property type="entry name" value="AN1-like_Znf"/>
</dbReference>
<protein>
    <recommendedName>
        <fullName evidence="6">AN1-type domain-containing protein</fullName>
    </recommendedName>
</protein>
<sequence length="268" mass="29163">MAEILKVGNQCAACPQVDFLPILCDCGQQFCKDHIAPDAHDCAAAGIQAQNNFEDKLQRCHFEACNKPSLNLSSTSSSSASCSQCGHDFCVEHRHPNNHNCSTAPPTLPKNEAARALLAKHFPTTESSQKPQASSSTTKPPKPNDTKAAQLQKLEMMKMRHKAVPVDPKDKATVPVTQRRFVKAKVEGGKEEKLYWTQKIVSTGKVFDLLATGLGIPTSRLSQYRLYKVIGGEKIPLRNDKLFADEVDDGTSVVFAVPSDSTAAANDN</sequence>
<dbReference type="SMART" id="SM00154">
    <property type="entry name" value="ZnF_AN1"/>
    <property type="match status" value="2"/>
</dbReference>
<gene>
    <name evidence="7" type="ORF">V5O48_003544</name>
</gene>
<dbReference type="SUPFAM" id="SSF118310">
    <property type="entry name" value="AN1-like Zinc finger"/>
    <property type="match status" value="2"/>
</dbReference>
<reference evidence="7 8" key="1">
    <citation type="submission" date="2024-02" db="EMBL/GenBank/DDBJ databases">
        <title>A draft genome for the cacao thread blight pathogen Marasmius crinis-equi.</title>
        <authorList>
            <person name="Cohen S.P."/>
            <person name="Baruah I.K."/>
            <person name="Amoako-Attah I."/>
            <person name="Bukari Y."/>
            <person name="Meinhardt L.W."/>
            <person name="Bailey B.A."/>
        </authorList>
    </citation>
    <scope>NUCLEOTIDE SEQUENCE [LARGE SCALE GENOMIC DNA]</scope>
    <source>
        <strain evidence="7 8">GH-76</strain>
    </source>
</reference>
<comment type="caution">
    <text evidence="7">The sequence shown here is derived from an EMBL/GenBank/DDBJ whole genome shotgun (WGS) entry which is preliminary data.</text>
</comment>